<evidence type="ECO:0000256" key="2">
    <source>
        <dbReference type="SAM" id="SignalP"/>
    </source>
</evidence>
<keyword evidence="2" id="KW-0732">Signal</keyword>
<dbReference type="Proteomes" id="UP001154111">
    <property type="component" value="Chromosome"/>
</dbReference>
<dbReference type="Proteomes" id="UP001154095">
    <property type="component" value="Chromosome"/>
</dbReference>
<evidence type="ECO:0000313" key="5">
    <source>
        <dbReference type="Proteomes" id="UP001154095"/>
    </source>
</evidence>
<proteinExistence type="predicted"/>
<feature type="chain" id="PRO_5043426379" evidence="2">
    <location>
        <begin position="24"/>
        <end position="1021"/>
    </location>
</feature>
<dbReference type="AlphaFoldDB" id="A0AAU9VBR5"/>
<name>A0AAU9VBR5_9FIRM</name>
<evidence type="ECO:0000256" key="1">
    <source>
        <dbReference type="SAM" id="MobiDB-lite"/>
    </source>
</evidence>
<gene>
    <name evidence="3" type="ORF">ERYAMS2_00034</name>
    <name evidence="4" type="ORF">ERYAMS_01592</name>
</gene>
<evidence type="ECO:0000313" key="6">
    <source>
        <dbReference type="Proteomes" id="UP001154111"/>
    </source>
</evidence>
<organism evidence="3 6">
    <name type="scientific">Erysipelothrix amsterdamensis</name>
    <dbReference type="NCBI Taxonomy" id="2929157"/>
    <lineage>
        <taxon>Bacteria</taxon>
        <taxon>Bacillati</taxon>
        <taxon>Bacillota</taxon>
        <taxon>Erysipelotrichia</taxon>
        <taxon>Erysipelotrichales</taxon>
        <taxon>Erysipelotrichaceae</taxon>
        <taxon>Erysipelothrix</taxon>
    </lineage>
</organism>
<dbReference type="EMBL" id="OW659477">
    <property type="protein sequence ID" value="CAH2760411.1"/>
    <property type="molecule type" value="Genomic_DNA"/>
</dbReference>
<dbReference type="EMBL" id="OW659496">
    <property type="protein sequence ID" value="CAH2763700.1"/>
    <property type="molecule type" value="Genomic_DNA"/>
</dbReference>
<feature type="signal peptide" evidence="2">
    <location>
        <begin position="1"/>
        <end position="23"/>
    </location>
</feature>
<accession>A0AAU9VBR5</accession>
<sequence length="1021" mass="116410">MKKKLMIALSSFLFILSIIPLNASYEAFNLESYAQMTYDSFNTGAKNSIELKLKATGAHTTFTNLKVEVLMPQFVQIDITSIKNILGEPYNVTRDKQGLLITRDVFESGTYLELPLVFTVPNGITKTTENLYFDIKVSTDQRSNPTLNLNTKVQASSPLKISKAYDGLKNSKHQGSLGLSPGMESVWVTKAQIDRQSQGQLYIKEGTQISISETYHESLDYKGMISGPNPDFVDYDARTLTWYFDAPSYDQQDQFDSTLFHQEFKVNYQAKPGSLDDPVSGVGVTSRLKFINVDGVVLEDQGYAGTTLYPSESETPEVDGNWYVPGHFSPIDPFGNHSTDFEALNKRPTVYPWATLTYAHQMTALEHGADDRYVEYKWNYYINKHLRLESFKAPGRFDYRPTTDYGDATPLHEQPILHAHVYDDNNQIIATFKDLEHDQIISREEILKQKNLSETTQISKVQYDFQTTVPGMMIDEPLPQEHNGLSRMPTYTFTIKDTWRQDSKDNITELKNEMDIDTAFRYGISNDVVRELYDFKENAENDYTITFPDGRVNAWFEGFHFLAAPRWANVTKNQEAYHPTVTNSIELIDQYKGQIYKGSNKLKVEIVNEPSSVGAVKDNVHSIIYVPRSVQFKDLSPQGNIKSIERLDQRRGNHDVYHIVWDLAQLAPYESTSQVFDVDISGTYQDLNLKIFTLLEANDTFETLSVSNPTIQDTLLIDYDGYTTQSTFESKKMLQSQNHYQMISDYQLKIKKWVKNENDALYDMQAFIELDDKIDYKLQLSNRTGKAIQEFVLMDILPNIGDRGITDFTQRNSEFDVSLTGPIGVDETLFDVFYSTSNNPSRGDLNRVLTTEGFDTIEDKDTTDPNWITASDVMEWQTIKSFKIELKDQKELSELQDFEFAFQSEMTYPDVVKQELMNQPNLTAWNSFAVAINGHPAIEPLKVAVRTGVIPPEDKPNKPYEEDPKETPKETPKDNPRETPKESDKPTPTLPNTGIAALKTPYLVIGLGSLFVLKGSKKRRK</sequence>
<dbReference type="RefSeq" id="WP_254006904.1">
    <property type="nucleotide sequence ID" value="NZ_OW659477.1"/>
</dbReference>
<reference evidence="3" key="1">
    <citation type="submission" date="2022-04" db="EMBL/GenBank/DDBJ databases">
        <authorList>
            <person name="Forde T."/>
        </authorList>
    </citation>
    <scope>NUCLEOTIDE SEQUENCE</scope>
    <source>
        <strain evidence="3">A18Y016a</strain>
        <strain evidence="4">A18Y020d</strain>
    </source>
</reference>
<keyword evidence="5" id="KW-1185">Reference proteome</keyword>
<evidence type="ECO:0000313" key="3">
    <source>
        <dbReference type="EMBL" id="CAH2760411.1"/>
    </source>
</evidence>
<feature type="region of interest" description="Disordered" evidence="1">
    <location>
        <begin position="949"/>
        <end position="995"/>
    </location>
</feature>
<feature type="compositionally biased region" description="Basic and acidic residues" evidence="1">
    <location>
        <begin position="952"/>
        <end position="985"/>
    </location>
</feature>
<protein>
    <submittedName>
        <fullName evidence="3">Peptidase</fullName>
    </submittedName>
</protein>
<evidence type="ECO:0000313" key="4">
    <source>
        <dbReference type="EMBL" id="CAH2763700.1"/>
    </source>
</evidence>